<keyword evidence="6" id="KW-0812">Transmembrane</keyword>
<evidence type="ECO:0000256" key="4">
    <source>
        <dbReference type="ARBA" id="ARBA00023004"/>
    </source>
</evidence>
<dbReference type="PANTHER" id="PTHR43255">
    <property type="entry name" value="IRON-SULFUR-BINDING OXIDOREDUCTASE FADF-RELATED-RELATED"/>
    <property type="match status" value="1"/>
</dbReference>
<organism evidence="8 9">
    <name type="scientific">Paenibacillus athensensis</name>
    <dbReference type="NCBI Taxonomy" id="1967502"/>
    <lineage>
        <taxon>Bacteria</taxon>
        <taxon>Bacillati</taxon>
        <taxon>Bacillota</taxon>
        <taxon>Bacilli</taxon>
        <taxon>Bacillales</taxon>
        <taxon>Paenibacillaceae</taxon>
        <taxon>Paenibacillus</taxon>
    </lineage>
</organism>
<dbReference type="PROSITE" id="PS00198">
    <property type="entry name" value="4FE4S_FER_1"/>
    <property type="match status" value="2"/>
</dbReference>
<dbReference type="InterPro" id="IPR004017">
    <property type="entry name" value="Cys_rich_dom"/>
</dbReference>
<dbReference type="InterPro" id="IPR009051">
    <property type="entry name" value="Helical_ferredxn"/>
</dbReference>
<dbReference type="RefSeq" id="WP_134748986.1">
    <property type="nucleotide sequence ID" value="NZ_MYFO02000001.1"/>
</dbReference>
<comment type="caution">
    <text evidence="8">The sequence shown here is derived from an EMBL/GenBank/DDBJ whole genome shotgun (WGS) entry which is preliminary data.</text>
</comment>
<keyword evidence="6" id="KW-1133">Transmembrane helix</keyword>
<protein>
    <recommendedName>
        <fullName evidence="7">4Fe-4S ferredoxin-type domain-containing protein</fullName>
    </recommendedName>
</protein>
<dbReference type="GO" id="GO:0005886">
    <property type="term" value="C:plasma membrane"/>
    <property type="evidence" value="ECO:0007669"/>
    <property type="project" value="TreeGrafter"/>
</dbReference>
<dbReference type="Gene3D" id="1.20.950.20">
    <property type="entry name" value="Transmembrane di-heme cytochromes, Chain C"/>
    <property type="match status" value="1"/>
</dbReference>
<dbReference type="Gene3D" id="1.10.1060.10">
    <property type="entry name" value="Alpha-helical ferredoxin"/>
    <property type="match status" value="1"/>
</dbReference>
<dbReference type="PANTHER" id="PTHR43255:SF1">
    <property type="entry name" value="IRON-SULFUR-BINDING OXIDOREDUCTASE FADF-RELATED"/>
    <property type="match status" value="1"/>
</dbReference>
<feature type="transmembrane region" description="Helical" evidence="6">
    <location>
        <begin position="106"/>
        <end position="125"/>
    </location>
</feature>
<keyword evidence="3" id="KW-0560">Oxidoreductase</keyword>
<dbReference type="GO" id="GO:0016491">
    <property type="term" value="F:oxidoreductase activity"/>
    <property type="evidence" value="ECO:0007669"/>
    <property type="project" value="UniProtKB-KW"/>
</dbReference>
<proteinExistence type="predicted"/>
<evidence type="ECO:0000256" key="2">
    <source>
        <dbReference type="ARBA" id="ARBA00022723"/>
    </source>
</evidence>
<name>A0A4Y8QBZ9_9BACL</name>
<dbReference type="Proteomes" id="UP000298246">
    <property type="component" value="Unassembled WGS sequence"/>
</dbReference>
<feature type="domain" description="4Fe-4S ferredoxin-type" evidence="7">
    <location>
        <begin position="348"/>
        <end position="379"/>
    </location>
</feature>
<dbReference type="OrthoDB" id="9794954at2"/>
<keyword evidence="5" id="KW-0411">Iron-sulfur</keyword>
<reference evidence="8 9" key="1">
    <citation type="submission" date="2017-03" db="EMBL/GenBank/DDBJ databases">
        <title>Isolation of Levoglucosan Utilizing Bacteria.</title>
        <authorList>
            <person name="Arya A.S."/>
        </authorList>
    </citation>
    <scope>NUCLEOTIDE SEQUENCE [LARGE SCALE GENOMIC DNA]</scope>
    <source>
        <strain evidence="8 9">MEC069</strain>
    </source>
</reference>
<keyword evidence="4" id="KW-0408">Iron</keyword>
<keyword evidence="6" id="KW-0472">Membrane</keyword>
<dbReference type="GO" id="GO:0051539">
    <property type="term" value="F:4 iron, 4 sulfur cluster binding"/>
    <property type="evidence" value="ECO:0007669"/>
    <property type="project" value="UniProtKB-KW"/>
</dbReference>
<dbReference type="GO" id="GO:0046872">
    <property type="term" value="F:metal ion binding"/>
    <property type="evidence" value="ECO:0007669"/>
    <property type="project" value="UniProtKB-KW"/>
</dbReference>
<dbReference type="SUPFAM" id="SSF103501">
    <property type="entry name" value="Respiratory nitrate reductase 1 gamma chain"/>
    <property type="match status" value="1"/>
</dbReference>
<evidence type="ECO:0000256" key="3">
    <source>
        <dbReference type="ARBA" id="ARBA00023002"/>
    </source>
</evidence>
<evidence type="ECO:0000259" key="7">
    <source>
        <dbReference type="PROSITE" id="PS51379"/>
    </source>
</evidence>
<sequence length="689" mass="76473">MSAALMQFVLFLLVTGYAVFLFARIVQRRFANVRLGRPVERKRKAAQGWRTLLVEGLGQSRLLHDPKSGVMHIVLLYGFLIVQLGALDLLAKGLTGRGLPLPGYEVFGLIQELTAVLIIAAAAYAGYRRYIEKLARLKRGWKPSIVLFFIVLLMLSVLFALAFARLEEVRPASGLAPVSSLLAAALGDWPQAAAHTGFEIAWWAHLLVLLSFLVYVPQSKHFHILTAPINLWLGRTDPPGKLSKLDLETEEVESFGAARIEHFTQKQLLDLYACVECGRCTSVCPANATGKLLSPMHLIIKLRDHLTAVGEEQAARRPSAQAWVVEDGDRPEVSVKGAEPEERPPLAGGIISEEELWACTTCRNCEEMCPVGNEHVDKIVDLRRYLVLTEGSMPAEAQRALQNIERQGNPWGLSRSARADWQLELEPYGELRVPTVRENPDFDVLLFVGSMGSYDRRSRKITLALVRLLREAGVNFATLGNEEKNSGDTARRMGNEFLFQQLCADNIAMFERYGVRTIVTACPHTLHTMRNEYPDFGLTAEVLHHSELLARLVAEGKLRPQHPLDERIVYHDSCYLGRYNGMYDPPRAILQAIPGVRQVEQPRSREHSMCCGAGGGLMWMEERSGVRVNEARTAQLLTAEPTLIGSACPYCLTMLEDGTRQAGGDTAIPVRDIAELLALSVWGPDKTGG</sequence>
<keyword evidence="2" id="KW-0479">Metal-binding</keyword>
<evidence type="ECO:0000256" key="5">
    <source>
        <dbReference type="ARBA" id="ARBA00023014"/>
    </source>
</evidence>
<evidence type="ECO:0000313" key="8">
    <source>
        <dbReference type="EMBL" id="TFE91966.1"/>
    </source>
</evidence>
<evidence type="ECO:0000256" key="6">
    <source>
        <dbReference type="SAM" id="Phobius"/>
    </source>
</evidence>
<feature type="domain" description="4Fe-4S ferredoxin-type" evidence="7">
    <location>
        <begin position="265"/>
        <end position="295"/>
    </location>
</feature>
<accession>A0A4Y8QBZ9</accession>
<dbReference type="InterPro" id="IPR017896">
    <property type="entry name" value="4Fe4S_Fe-S-bd"/>
</dbReference>
<dbReference type="SUPFAM" id="SSF46548">
    <property type="entry name" value="alpha-helical ferredoxin"/>
    <property type="match status" value="1"/>
</dbReference>
<dbReference type="AlphaFoldDB" id="A0A4Y8QBZ9"/>
<dbReference type="InterPro" id="IPR036197">
    <property type="entry name" value="NarG-like_sf"/>
</dbReference>
<feature type="transmembrane region" description="Helical" evidence="6">
    <location>
        <begin position="145"/>
        <end position="164"/>
    </location>
</feature>
<dbReference type="PROSITE" id="PS51379">
    <property type="entry name" value="4FE4S_FER_2"/>
    <property type="match status" value="2"/>
</dbReference>
<dbReference type="InterPro" id="IPR017900">
    <property type="entry name" value="4Fe4S_Fe_S_CS"/>
</dbReference>
<keyword evidence="9" id="KW-1185">Reference proteome</keyword>
<gene>
    <name evidence="8" type="ORF">B5M42_01640</name>
</gene>
<dbReference type="InterPro" id="IPR051460">
    <property type="entry name" value="HdrC_iron-sulfur_subunit"/>
</dbReference>
<dbReference type="Pfam" id="PF02754">
    <property type="entry name" value="CCG"/>
    <property type="match status" value="2"/>
</dbReference>
<feature type="transmembrane region" description="Helical" evidence="6">
    <location>
        <begin position="69"/>
        <end position="86"/>
    </location>
</feature>
<dbReference type="EMBL" id="MYFO01000001">
    <property type="protein sequence ID" value="TFE91966.1"/>
    <property type="molecule type" value="Genomic_DNA"/>
</dbReference>
<evidence type="ECO:0000256" key="1">
    <source>
        <dbReference type="ARBA" id="ARBA00022485"/>
    </source>
</evidence>
<feature type="transmembrane region" description="Helical" evidence="6">
    <location>
        <begin position="6"/>
        <end position="26"/>
    </location>
</feature>
<keyword evidence="1" id="KW-0004">4Fe-4S</keyword>
<evidence type="ECO:0000313" key="9">
    <source>
        <dbReference type="Proteomes" id="UP000298246"/>
    </source>
</evidence>
<dbReference type="Pfam" id="PF13183">
    <property type="entry name" value="Fer4_8"/>
    <property type="match status" value="1"/>
</dbReference>